<comment type="subcellular location">
    <subcellularLocation>
        <location evidence="1">Periplasm</location>
    </subcellularLocation>
</comment>
<evidence type="ECO:0000313" key="5">
    <source>
        <dbReference type="EMBL" id="RWY41614.1"/>
    </source>
</evidence>
<proteinExistence type="predicted"/>
<evidence type="ECO:0000256" key="4">
    <source>
        <dbReference type="SAM" id="MobiDB-lite"/>
    </source>
</evidence>
<dbReference type="InterPro" id="IPR018389">
    <property type="entry name" value="DctP_fam"/>
</dbReference>
<dbReference type="GO" id="GO:0042597">
    <property type="term" value="C:periplasmic space"/>
    <property type="evidence" value="ECO:0007669"/>
    <property type="project" value="UniProtKB-SubCell"/>
</dbReference>
<dbReference type="AlphaFoldDB" id="A0A3S3UWL8"/>
<dbReference type="Gene3D" id="3.40.190.170">
    <property type="entry name" value="Bacterial extracellular solute-binding protein, family 7"/>
    <property type="match status" value="1"/>
</dbReference>
<organism evidence="5 6">
    <name type="scientific">Falsigemmobacter intermedius</name>
    <dbReference type="NCBI Taxonomy" id="1553448"/>
    <lineage>
        <taxon>Bacteria</taxon>
        <taxon>Pseudomonadati</taxon>
        <taxon>Pseudomonadota</taxon>
        <taxon>Alphaproteobacteria</taxon>
        <taxon>Rhodobacterales</taxon>
        <taxon>Paracoccaceae</taxon>
        <taxon>Falsigemmobacter</taxon>
    </lineage>
</organism>
<dbReference type="EMBL" id="SBLC01000010">
    <property type="protein sequence ID" value="RWY41614.1"/>
    <property type="molecule type" value="Genomic_DNA"/>
</dbReference>
<gene>
    <name evidence="5" type="ORF">EP867_09245</name>
</gene>
<evidence type="ECO:0008006" key="7">
    <source>
        <dbReference type="Google" id="ProtNLM"/>
    </source>
</evidence>
<reference evidence="5 6" key="1">
    <citation type="journal article" date="2015" name="Int. J. Syst. Evol. Microbiol.">
        <title>Gemmobacter intermedius sp. nov., isolated from a white stork (Ciconia ciconia).</title>
        <authorList>
            <person name="Kampfer P."/>
            <person name="Jerzak L."/>
            <person name="Wilharm G."/>
            <person name="Golke J."/>
            <person name="Busse H.J."/>
            <person name="Glaeser S.P."/>
        </authorList>
    </citation>
    <scope>NUCLEOTIDE SEQUENCE [LARGE SCALE GENOMIC DNA]</scope>
    <source>
        <strain evidence="5 6">119/4</strain>
    </source>
</reference>
<evidence type="ECO:0000256" key="1">
    <source>
        <dbReference type="ARBA" id="ARBA00004418"/>
    </source>
</evidence>
<dbReference type="PANTHER" id="PTHR33376">
    <property type="match status" value="1"/>
</dbReference>
<dbReference type="Proteomes" id="UP000287168">
    <property type="component" value="Unassembled WGS sequence"/>
</dbReference>
<dbReference type="OrthoDB" id="7239472at2"/>
<protein>
    <recommendedName>
        <fullName evidence="7">TRAP transporter substrate-binding protein</fullName>
    </recommendedName>
</protein>
<feature type="region of interest" description="Disordered" evidence="4">
    <location>
        <begin position="29"/>
        <end position="53"/>
    </location>
</feature>
<dbReference type="PANTHER" id="PTHR33376:SF5">
    <property type="entry name" value="EXTRACYTOPLASMIC SOLUTE RECEPTOR PROTEIN"/>
    <property type="match status" value="1"/>
</dbReference>
<evidence type="ECO:0000256" key="2">
    <source>
        <dbReference type="ARBA" id="ARBA00022729"/>
    </source>
</evidence>
<name>A0A3S3UWL8_9RHOB</name>
<keyword evidence="3" id="KW-0574">Periplasm</keyword>
<dbReference type="InterPro" id="IPR038404">
    <property type="entry name" value="TRAP_DctP_sf"/>
</dbReference>
<accession>A0A3S3UWL8</accession>
<keyword evidence="6" id="KW-1185">Reference proteome</keyword>
<sequence>MPGLLVTGGGGFKRIAQHGIEVFTADAPGGERAAGHPPGQQIESARGRGRSRHHEMTLSSAIAVSENILRLSTSGAVLTVHNNKANCKQFSMTVTIGATYSPCAPTESHTMKKTIALLGMTAMSAIFAASGATAQEFRLNFGHYLSNSPFVKVEQDFAARVEERTNGRVKINIVYSGGLGKDSELLGLVGRGAIDLAGVVPGYYGDQLLYSKALQTPFVFNSPAQAIEIADYSFAELQPFKDEMARLGIHRLFHQPVDSYYMTGKTADCQDPEKLAGKKIRSFGALIPHMMTAVGATPVTVPPGDLYEAVDRGTIDYSFVNMGNIDAYRLYEAGKFSCGPAMSIAGHMVVISDRTWKRLPADIQQVITEEAAAAQVAYVEWSNTHVAGAVERVKAGGGEILELSPEALAAWKAKTPDLLDVWVEDLKGRGQGDQAAEVAKAWRERTAQ</sequence>
<dbReference type="NCBIfam" id="NF037995">
    <property type="entry name" value="TRAP_S1"/>
    <property type="match status" value="1"/>
</dbReference>
<dbReference type="Pfam" id="PF03480">
    <property type="entry name" value="DctP"/>
    <property type="match status" value="1"/>
</dbReference>
<comment type="caution">
    <text evidence="5">The sequence shown here is derived from an EMBL/GenBank/DDBJ whole genome shotgun (WGS) entry which is preliminary data.</text>
</comment>
<evidence type="ECO:0000313" key="6">
    <source>
        <dbReference type="Proteomes" id="UP000287168"/>
    </source>
</evidence>
<keyword evidence="2" id="KW-0732">Signal</keyword>
<dbReference type="GO" id="GO:0055085">
    <property type="term" value="P:transmembrane transport"/>
    <property type="evidence" value="ECO:0007669"/>
    <property type="project" value="InterPro"/>
</dbReference>
<evidence type="ECO:0000256" key="3">
    <source>
        <dbReference type="ARBA" id="ARBA00022764"/>
    </source>
</evidence>